<comment type="caution">
    <text evidence="5">The sequence shown here is derived from an EMBL/GenBank/DDBJ whole genome shotgun (WGS) entry which is preliminary data.</text>
</comment>
<evidence type="ECO:0000256" key="1">
    <source>
        <dbReference type="ARBA" id="ARBA00006525"/>
    </source>
</evidence>
<proteinExistence type="inferred from homology"/>
<dbReference type="Pfam" id="PF17782">
    <property type="entry name" value="WHD_DprA"/>
    <property type="match status" value="1"/>
</dbReference>
<feature type="domain" description="Smf/DprA SAM" evidence="4">
    <location>
        <begin position="4"/>
        <end position="66"/>
    </location>
</feature>
<dbReference type="Proteomes" id="UP000297396">
    <property type="component" value="Unassembled WGS sequence"/>
</dbReference>
<reference evidence="5 6" key="1">
    <citation type="submission" date="2019-03" db="EMBL/GenBank/DDBJ databases">
        <title>Diversity of the mouse oral microbiome.</title>
        <authorList>
            <person name="Joseph S."/>
            <person name="Aduse-Opoku J."/>
            <person name="Curtis M."/>
            <person name="Wade W."/>
            <person name="Hashim A."/>
        </authorList>
    </citation>
    <scope>NUCLEOTIDE SEQUENCE [LARGE SCALE GENOMIC DNA]</scope>
    <source>
        <strain evidence="5 6">WT12</strain>
    </source>
</reference>
<dbReference type="InterPro" id="IPR036388">
    <property type="entry name" value="WH-like_DNA-bd_sf"/>
</dbReference>
<organism evidence="5 6">
    <name type="scientific">Muribacter muris</name>
    <dbReference type="NCBI Taxonomy" id="67855"/>
    <lineage>
        <taxon>Bacteria</taxon>
        <taxon>Pseudomonadati</taxon>
        <taxon>Pseudomonadota</taxon>
        <taxon>Gammaproteobacteria</taxon>
        <taxon>Pasteurellales</taxon>
        <taxon>Pasteurellaceae</taxon>
        <taxon>Muribacter</taxon>
    </lineage>
</organism>
<protein>
    <submittedName>
        <fullName evidence="5">DNA-protecting protein DprA</fullName>
    </submittedName>
</protein>
<evidence type="ECO:0000313" key="5">
    <source>
        <dbReference type="EMBL" id="TFV10259.1"/>
    </source>
</evidence>
<dbReference type="PANTHER" id="PTHR43022">
    <property type="entry name" value="PROTEIN SMF"/>
    <property type="match status" value="1"/>
</dbReference>
<feature type="domain" description="Smf/DprA SLOG" evidence="2">
    <location>
        <begin position="75"/>
        <end position="284"/>
    </location>
</feature>
<dbReference type="NCBIfam" id="TIGR00732">
    <property type="entry name" value="dprA"/>
    <property type="match status" value="1"/>
</dbReference>
<evidence type="ECO:0000259" key="2">
    <source>
        <dbReference type="Pfam" id="PF02481"/>
    </source>
</evidence>
<comment type="similarity">
    <text evidence="1">Belongs to the DprA/Smf family.</text>
</comment>
<dbReference type="InterPro" id="IPR041614">
    <property type="entry name" value="DprA_WH"/>
</dbReference>
<dbReference type="SUPFAM" id="SSF102405">
    <property type="entry name" value="MCP/YpsA-like"/>
    <property type="match status" value="1"/>
</dbReference>
<dbReference type="InterPro" id="IPR057666">
    <property type="entry name" value="DrpA_SLOG"/>
</dbReference>
<dbReference type="Gene3D" id="3.40.50.450">
    <property type="match status" value="1"/>
</dbReference>
<name>A0A4Y9JZF3_9PAST</name>
<evidence type="ECO:0000259" key="4">
    <source>
        <dbReference type="Pfam" id="PF25317"/>
    </source>
</evidence>
<sequence>MPRYTLLKLLQIPQLGAQRIGRLLAEVDFASLCQYDKTQLRHIGWNEKQIQRWFQPDLRRIEPALEWGEHEGNHIISLFDPHYPFLLRQISTAPPMLFVKGSIESLSLPQIAVVGSRDYSLYGEYWAGHFSAELVKHGLAVTSGLAIGIDGFCHQRAIAEKGITLAVLGSGLDRLYPSRHKGLAQNIIESGGALVSEFLPDQPPIAEHFPRRNRIISGLSLGTLVVEATLNSGSLITARYAMEQGREVFALPNGVQNTASQGCHKLIKEGALLVDSIEDILEAIRWQRQPQSPVEQAPLFCTPPTQAVASPPKIAKNLPKLTACQQQIVQHIQLEPINIDNLAKACEMTVESLLIELLNLELMTIIKQVEGGYVRAF</sequence>
<dbReference type="GO" id="GO:0009294">
    <property type="term" value="P:DNA-mediated transformation"/>
    <property type="evidence" value="ECO:0007669"/>
    <property type="project" value="InterPro"/>
</dbReference>
<dbReference type="Gene3D" id="1.10.10.10">
    <property type="entry name" value="Winged helix-like DNA-binding domain superfamily/Winged helix DNA-binding domain"/>
    <property type="match status" value="1"/>
</dbReference>
<dbReference type="Pfam" id="PF02481">
    <property type="entry name" value="DNA_processg_A"/>
    <property type="match status" value="1"/>
</dbReference>
<dbReference type="Pfam" id="PF25317">
    <property type="entry name" value="SAM_SMF"/>
    <property type="match status" value="1"/>
</dbReference>
<accession>A0A4Y9JZF3</accession>
<evidence type="ECO:0000259" key="3">
    <source>
        <dbReference type="Pfam" id="PF17782"/>
    </source>
</evidence>
<dbReference type="OrthoDB" id="9785707at2"/>
<dbReference type="EMBL" id="SPPA01000011">
    <property type="protein sequence ID" value="TFV10259.1"/>
    <property type="molecule type" value="Genomic_DNA"/>
</dbReference>
<gene>
    <name evidence="5" type="primary">dprA</name>
    <name evidence="5" type="ORF">E4T80_05975</name>
</gene>
<dbReference type="InterPro" id="IPR003488">
    <property type="entry name" value="DprA"/>
</dbReference>
<dbReference type="InterPro" id="IPR057338">
    <property type="entry name" value="DprA_SAM"/>
</dbReference>
<dbReference type="AlphaFoldDB" id="A0A4Y9JZF3"/>
<feature type="domain" description="DprA winged helix" evidence="3">
    <location>
        <begin position="316"/>
        <end position="372"/>
    </location>
</feature>
<evidence type="ECO:0000313" key="6">
    <source>
        <dbReference type="Proteomes" id="UP000297396"/>
    </source>
</evidence>
<dbReference type="RefSeq" id="WP_135056051.1">
    <property type="nucleotide sequence ID" value="NZ_JADGLC010000011.1"/>
</dbReference>
<dbReference type="PANTHER" id="PTHR43022:SF1">
    <property type="entry name" value="PROTEIN SMF"/>
    <property type="match status" value="1"/>
</dbReference>